<evidence type="ECO:0000313" key="4">
    <source>
        <dbReference type="Proteomes" id="UP000009168"/>
    </source>
</evidence>
<keyword evidence="2" id="KW-0732">Signal</keyword>
<dbReference type="Proteomes" id="UP000009168">
    <property type="component" value="Unassembled WGS sequence"/>
</dbReference>
<reference evidence="4" key="1">
    <citation type="journal article" date="2006" name="PLoS Biol.">
        <title>Macronuclear genome sequence of the ciliate Tetrahymena thermophila, a model eukaryote.</title>
        <authorList>
            <person name="Eisen J.A."/>
            <person name="Coyne R.S."/>
            <person name="Wu M."/>
            <person name="Wu D."/>
            <person name="Thiagarajan M."/>
            <person name="Wortman J.R."/>
            <person name="Badger J.H."/>
            <person name="Ren Q."/>
            <person name="Amedeo P."/>
            <person name="Jones K.M."/>
            <person name="Tallon L.J."/>
            <person name="Delcher A.L."/>
            <person name="Salzberg S.L."/>
            <person name="Silva J.C."/>
            <person name="Haas B.J."/>
            <person name="Majoros W.H."/>
            <person name="Farzad M."/>
            <person name="Carlton J.M."/>
            <person name="Smith R.K. Jr."/>
            <person name="Garg J."/>
            <person name="Pearlman R.E."/>
            <person name="Karrer K.M."/>
            <person name="Sun L."/>
            <person name="Manning G."/>
            <person name="Elde N.C."/>
            <person name="Turkewitz A.P."/>
            <person name="Asai D.J."/>
            <person name="Wilkes D.E."/>
            <person name="Wang Y."/>
            <person name="Cai H."/>
            <person name="Collins K."/>
            <person name="Stewart B.A."/>
            <person name="Lee S.R."/>
            <person name="Wilamowska K."/>
            <person name="Weinberg Z."/>
            <person name="Ruzzo W.L."/>
            <person name="Wloga D."/>
            <person name="Gaertig J."/>
            <person name="Frankel J."/>
            <person name="Tsao C.-C."/>
            <person name="Gorovsky M.A."/>
            <person name="Keeling P.J."/>
            <person name="Waller R.F."/>
            <person name="Patron N.J."/>
            <person name="Cherry J.M."/>
            <person name="Stover N.A."/>
            <person name="Krieger C.J."/>
            <person name="del Toro C."/>
            <person name="Ryder H.F."/>
            <person name="Williamson S.C."/>
            <person name="Barbeau R.A."/>
            <person name="Hamilton E.P."/>
            <person name="Orias E."/>
        </authorList>
    </citation>
    <scope>NUCLEOTIDE SEQUENCE [LARGE SCALE GENOMIC DNA]</scope>
    <source>
        <strain evidence="4">SB210</strain>
    </source>
</reference>
<dbReference type="EMBL" id="GG662576">
    <property type="protein sequence ID" value="EAR84201.1"/>
    <property type="molecule type" value="Genomic_DNA"/>
</dbReference>
<keyword evidence="1" id="KW-0472">Membrane</keyword>
<dbReference type="HOGENOM" id="CLU_736705_0_0_1"/>
<feature type="transmembrane region" description="Helical" evidence="1">
    <location>
        <begin position="344"/>
        <end position="366"/>
    </location>
</feature>
<evidence type="ECO:0000313" key="3">
    <source>
        <dbReference type="EMBL" id="EAR84201.1"/>
    </source>
</evidence>
<feature type="chain" id="PRO_5004201113" evidence="2">
    <location>
        <begin position="22"/>
        <end position="367"/>
    </location>
</feature>
<evidence type="ECO:0000256" key="1">
    <source>
        <dbReference type="SAM" id="Phobius"/>
    </source>
</evidence>
<keyword evidence="1 3" id="KW-0812">Transmembrane</keyword>
<accession>Q22G25</accession>
<keyword evidence="4" id="KW-1185">Reference proteome</keyword>
<protein>
    <submittedName>
        <fullName evidence="3">Transmembrane protein, putative</fullName>
    </submittedName>
</protein>
<dbReference type="GeneID" id="7841063"/>
<dbReference type="RefSeq" id="XP_001031864.1">
    <property type="nucleotide sequence ID" value="XM_001031864.1"/>
</dbReference>
<evidence type="ECO:0000256" key="2">
    <source>
        <dbReference type="SAM" id="SignalP"/>
    </source>
</evidence>
<organism evidence="3 4">
    <name type="scientific">Tetrahymena thermophila (strain SB210)</name>
    <dbReference type="NCBI Taxonomy" id="312017"/>
    <lineage>
        <taxon>Eukaryota</taxon>
        <taxon>Sar</taxon>
        <taxon>Alveolata</taxon>
        <taxon>Ciliophora</taxon>
        <taxon>Intramacronucleata</taxon>
        <taxon>Oligohymenophorea</taxon>
        <taxon>Hymenostomatida</taxon>
        <taxon>Tetrahymenina</taxon>
        <taxon>Tetrahymenidae</taxon>
        <taxon>Tetrahymena</taxon>
    </lineage>
</organism>
<dbReference type="KEGG" id="tet:TTHERM_00721320"/>
<name>Q22G25_TETTS</name>
<dbReference type="InParanoid" id="Q22G25"/>
<dbReference type="AlphaFoldDB" id="Q22G25"/>
<proteinExistence type="predicted"/>
<gene>
    <name evidence="3" type="ORF">TTHERM_00721320</name>
</gene>
<keyword evidence="1" id="KW-1133">Transmembrane helix</keyword>
<feature type="signal peptide" evidence="2">
    <location>
        <begin position="1"/>
        <end position="21"/>
    </location>
</feature>
<sequence>MNNKIITTLFILAIFSSFVYSDSQCQNHLAYQNVKFLLQEIAQGVSQSTQDKINNFFSQFQNQDPQVISQSALDVCDQNNNYADHYSCCDKDITSFLEFAPFYALDFLTMQQNVVQKLLNNIANFINDFSCNSQESKTKPKSFDDLVQNENLPLLQDLVKKSRSCQASYLTQITNLIRGTLCTVCIGVDQLSEYFDSDQNLYVSQASVNEFQDAVNDSISCFSNLVSWNSSDSSQHSFRDVVYEIVSYYIDPECQNRILGYFQNLINTNLSNSSNYCTLEQIFSIENGCLNSQDLIFQNTDSTNRMRILQSSNQSTGFSVSQKNGSNVFVESKKTNIICNNGCVVISFQGITKFYFGFLLTLLLIFQ</sequence>